<organism evidence="1 2">
    <name type="scientific">Glycine soja</name>
    <name type="common">Wild soybean</name>
    <dbReference type="NCBI Taxonomy" id="3848"/>
    <lineage>
        <taxon>Eukaryota</taxon>
        <taxon>Viridiplantae</taxon>
        <taxon>Streptophyta</taxon>
        <taxon>Embryophyta</taxon>
        <taxon>Tracheophyta</taxon>
        <taxon>Spermatophyta</taxon>
        <taxon>Magnoliopsida</taxon>
        <taxon>eudicotyledons</taxon>
        <taxon>Gunneridae</taxon>
        <taxon>Pentapetalae</taxon>
        <taxon>rosids</taxon>
        <taxon>fabids</taxon>
        <taxon>Fabales</taxon>
        <taxon>Fabaceae</taxon>
        <taxon>Papilionoideae</taxon>
        <taxon>50 kb inversion clade</taxon>
        <taxon>NPAAA clade</taxon>
        <taxon>indigoferoid/millettioid clade</taxon>
        <taxon>Phaseoleae</taxon>
        <taxon>Glycine</taxon>
        <taxon>Glycine subgen. Soja</taxon>
    </lineage>
</organism>
<dbReference type="AlphaFoldDB" id="A0A445JXZ6"/>
<gene>
    <name evidence="1" type="ORF">D0Y65_018125</name>
</gene>
<dbReference type="Proteomes" id="UP000289340">
    <property type="component" value="Chromosome 7"/>
</dbReference>
<proteinExistence type="predicted"/>
<evidence type="ECO:0000313" key="2">
    <source>
        <dbReference type="Proteomes" id="UP000289340"/>
    </source>
</evidence>
<evidence type="ECO:0000313" key="1">
    <source>
        <dbReference type="EMBL" id="RZC03318.1"/>
    </source>
</evidence>
<accession>A0A445JXZ6</accession>
<name>A0A445JXZ6_GLYSO</name>
<sequence>FYPVFFFLSHCLTHLERGKIETLNLSQVSHFLVVMEAPSPRTSRTFSSELVSISGELVFSIAK</sequence>
<protein>
    <submittedName>
        <fullName evidence="1">Uncharacterized protein</fullName>
    </submittedName>
</protein>
<dbReference type="EMBL" id="QZWG01000007">
    <property type="protein sequence ID" value="RZC03318.1"/>
    <property type="molecule type" value="Genomic_DNA"/>
</dbReference>
<feature type="non-terminal residue" evidence="1">
    <location>
        <position position="1"/>
    </location>
</feature>
<reference evidence="1 2" key="1">
    <citation type="submission" date="2018-09" db="EMBL/GenBank/DDBJ databases">
        <title>A high-quality reference genome of wild soybean provides a powerful tool to mine soybean genomes.</title>
        <authorList>
            <person name="Xie M."/>
            <person name="Chung C.Y.L."/>
            <person name="Li M.-W."/>
            <person name="Wong F.-L."/>
            <person name="Chan T.-F."/>
            <person name="Lam H.-M."/>
        </authorList>
    </citation>
    <scope>NUCLEOTIDE SEQUENCE [LARGE SCALE GENOMIC DNA]</scope>
    <source>
        <strain evidence="2">cv. W05</strain>
        <tissue evidence="1">Hypocotyl of etiolated seedlings</tissue>
    </source>
</reference>
<keyword evidence="2" id="KW-1185">Reference proteome</keyword>
<comment type="caution">
    <text evidence="1">The sequence shown here is derived from an EMBL/GenBank/DDBJ whole genome shotgun (WGS) entry which is preliminary data.</text>
</comment>